<dbReference type="Pfam" id="PF24741">
    <property type="entry name" value="AlkZ-rel"/>
    <property type="match status" value="1"/>
</dbReference>
<reference evidence="1" key="1">
    <citation type="submission" date="2019-08" db="EMBL/GenBank/DDBJ databases">
        <authorList>
            <person name="Kucharzyk K."/>
            <person name="Murdoch R.W."/>
            <person name="Higgins S."/>
            <person name="Loffler F."/>
        </authorList>
    </citation>
    <scope>NUCLEOTIDE SEQUENCE</scope>
</reference>
<dbReference type="EMBL" id="VSSQ01008104">
    <property type="protein sequence ID" value="MPM37897.1"/>
    <property type="molecule type" value="Genomic_DNA"/>
</dbReference>
<gene>
    <name evidence="1" type="ORF">SDC9_84517</name>
</gene>
<accession>A0A644ZB37</accession>
<proteinExistence type="predicted"/>
<protein>
    <recommendedName>
        <fullName evidence="2">Winged helix DNA-binding domain-containing protein</fullName>
    </recommendedName>
</protein>
<dbReference type="AlphaFoldDB" id="A0A644ZB37"/>
<evidence type="ECO:0000313" key="1">
    <source>
        <dbReference type="EMBL" id="MPM37897.1"/>
    </source>
</evidence>
<sequence length="286" mass="32837">MKVTQPQIDQYRMKTYRMLPGKHLAGPNDAVKFVNERGFAYLWPIKNVEMPNLWNATTGNRPVADDHDDPGHVTWGWKDELLDKRVWYYARIIKNRNTFVSHDLIPYFYALSPNYGDPEEDFQDQYQQGLMTLETKLIFEALLKEGPLDTISLRKAAHQTSKNSDSGFTKALDTLQSQLKVLPVGVTNAGRWGYAFAYDLTHRYYPDLIEQARPIRESAARQKIVATYLESVGAATARDISRIFQWTPELTQRTLNSLISSELIFESEPLEGEKANLFITKSLQTL</sequence>
<name>A0A644ZB37_9ZZZZ</name>
<dbReference type="InterPro" id="IPR056298">
    <property type="entry name" value="AlkZ-rel"/>
</dbReference>
<comment type="caution">
    <text evidence="1">The sequence shown here is derived from an EMBL/GenBank/DDBJ whole genome shotgun (WGS) entry which is preliminary data.</text>
</comment>
<evidence type="ECO:0008006" key="2">
    <source>
        <dbReference type="Google" id="ProtNLM"/>
    </source>
</evidence>
<organism evidence="1">
    <name type="scientific">bioreactor metagenome</name>
    <dbReference type="NCBI Taxonomy" id="1076179"/>
    <lineage>
        <taxon>unclassified sequences</taxon>
        <taxon>metagenomes</taxon>
        <taxon>ecological metagenomes</taxon>
    </lineage>
</organism>